<feature type="transmembrane region" description="Helical" evidence="2">
    <location>
        <begin position="180"/>
        <end position="202"/>
    </location>
</feature>
<dbReference type="SUPFAM" id="SSF103481">
    <property type="entry name" value="Multidrug resistance efflux transporter EmrE"/>
    <property type="match status" value="1"/>
</dbReference>
<dbReference type="PANTHER" id="PTHR19346">
    <property type="entry name" value="SUGAR PHOSPHATE TRANSPORTER DOMAIN-CONTAINING PROTEIN"/>
    <property type="match status" value="1"/>
</dbReference>
<feature type="transmembrane region" description="Helical" evidence="2">
    <location>
        <begin position="341"/>
        <end position="361"/>
    </location>
</feature>
<dbReference type="Pfam" id="PF16965">
    <property type="entry name" value="CSG2"/>
    <property type="match status" value="1"/>
</dbReference>
<feature type="transmembrane region" description="Helical" evidence="2">
    <location>
        <begin position="475"/>
        <end position="497"/>
    </location>
</feature>
<dbReference type="GO" id="GO:0006874">
    <property type="term" value="P:intracellular calcium ion homeostasis"/>
    <property type="evidence" value="ECO:0007669"/>
    <property type="project" value="InterPro"/>
</dbReference>
<protein>
    <recommendedName>
        <fullName evidence="5">EamA domain-containing protein</fullName>
    </recommendedName>
</protein>
<gene>
    <name evidence="3" type="ORF">LIPSTDRAFT_4563</name>
</gene>
<keyword evidence="4" id="KW-1185">Reference proteome</keyword>
<dbReference type="STRING" id="675824.A0A1E3Q3D6"/>
<feature type="transmembrane region" description="Helical" evidence="2">
    <location>
        <begin position="302"/>
        <end position="321"/>
    </location>
</feature>
<accession>A0A1E3Q3D6</accession>
<feature type="region of interest" description="Disordered" evidence="1">
    <location>
        <begin position="1"/>
        <end position="26"/>
    </location>
</feature>
<dbReference type="InterPro" id="IPR037185">
    <property type="entry name" value="EmrE-like"/>
</dbReference>
<evidence type="ECO:0008006" key="5">
    <source>
        <dbReference type="Google" id="ProtNLM"/>
    </source>
</evidence>
<keyword evidence="2" id="KW-0812">Transmembrane</keyword>
<feature type="region of interest" description="Disordered" evidence="1">
    <location>
        <begin position="56"/>
        <end position="78"/>
    </location>
</feature>
<sequence length="546" mass="59371">MSSSMGFKPAAGPPLKRSDSLDLLSPTQSLTGSISAAYDSSALSSDDETDYRSISHQVTGGRNMSSSGSGGGHGSQRDMFGGRRLPLIMSSPFNRSSINRSEYRYLHARLDDDYDEFEGPQVGGDHDGRSVQSDFQASLSNSRRYAYSAIALVVALASFVIQTEAAGYIAQTLRYQKPIFMLYVTHSSYMILFPLQLIFLWLRSPRHSLSTIFKKHQRIILSTVSIIAASNHSKVSPLQYLIRTTSLITLALTIAASTWYVAVNLTTPSDVTAIYNCSAFFAYAFSVPLLQEKFKWSKAFSVCLAIFGVLIVAYGDSYVPSTWTPGDTRDESSSPSPDEFASNRLMGNIIIGVGAAMYGLYEVLYKRFACPPSSVSVRRSALFANVFGSSMGVFTFTCLWILLPILHVLGVEKFEIPEGETLQVLIVSVLANVAFSGSFLTLMSLTSPVLSSVAALLTIFLVALCDWMLTSTPLTIGAIVGGLTIAIAFVLLAYASWQEIGGDTDSITDEEIAAAEEERRRVLGQNDRWITHRESIIEDAATAGGA</sequence>
<evidence type="ECO:0000256" key="2">
    <source>
        <dbReference type="SAM" id="Phobius"/>
    </source>
</evidence>
<evidence type="ECO:0000313" key="3">
    <source>
        <dbReference type="EMBL" id="ODQ72215.1"/>
    </source>
</evidence>
<dbReference type="EMBL" id="KV454296">
    <property type="protein sequence ID" value="ODQ72215.1"/>
    <property type="molecule type" value="Genomic_DNA"/>
</dbReference>
<feature type="transmembrane region" description="Helical" evidence="2">
    <location>
        <begin position="422"/>
        <end position="442"/>
    </location>
</feature>
<organism evidence="3 4">
    <name type="scientific">Lipomyces starkeyi NRRL Y-11557</name>
    <dbReference type="NCBI Taxonomy" id="675824"/>
    <lineage>
        <taxon>Eukaryota</taxon>
        <taxon>Fungi</taxon>
        <taxon>Dikarya</taxon>
        <taxon>Ascomycota</taxon>
        <taxon>Saccharomycotina</taxon>
        <taxon>Lipomycetes</taxon>
        <taxon>Lipomycetales</taxon>
        <taxon>Lipomycetaceae</taxon>
        <taxon>Lipomyces</taxon>
    </lineage>
</organism>
<proteinExistence type="predicted"/>
<dbReference type="AlphaFoldDB" id="A0A1E3Q3D6"/>
<dbReference type="OrthoDB" id="10062838at2759"/>
<keyword evidence="2" id="KW-0472">Membrane</keyword>
<name>A0A1E3Q3D6_LIPST</name>
<feature type="transmembrane region" description="Helical" evidence="2">
    <location>
        <begin position="240"/>
        <end position="261"/>
    </location>
</feature>
<evidence type="ECO:0000313" key="4">
    <source>
        <dbReference type="Proteomes" id="UP000094385"/>
    </source>
</evidence>
<evidence type="ECO:0000256" key="1">
    <source>
        <dbReference type="SAM" id="MobiDB-lite"/>
    </source>
</evidence>
<reference evidence="3 4" key="1">
    <citation type="journal article" date="2016" name="Proc. Natl. Acad. Sci. U.S.A.">
        <title>Comparative genomics of biotechnologically important yeasts.</title>
        <authorList>
            <person name="Riley R."/>
            <person name="Haridas S."/>
            <person name="Wolfe K.H."/>
            <person name="Lopes M.R."/>
            <person name="Hittinger C.T."/>
            <person name="Goeker M."/>
            <person name="Salamov A.A."/>
            <person name="Wisecaver J.H."/>
            <person name="Long T.M."/>
            <person name="Calvey C.H."/>
            <person name="Aerts A.L."/>
            <person name="Barry K.W."/>
            <person name="Choi C."/>
            <person name="Clum A."/>
            <person name="Coughlan A.Y."/>
            <person name="Deshpande S."/>
            <person name="Douglass A.P."/>
            <person name="Hanson S.J."/>
            <person name="Klenk H.-P."/>
            <person name="LaButti K.M."/>
            <person name="Lapidus A."/>
            <person name="Lindquist E.A."/>
            <person name="Lipzen A.M."/>
            <person name="Meier-Kolthoff J.P."/>
            <person name="Ohm R.A."/>
            <person name="Otillar R.P."/>
            <person name="Pangilinan J.L."/>
            <person name="Peng Y."/>
            <person name="Rokas A."/>
            <person name="Rosa C.A."/>
            <person name="Scheuner C."/>
            <person name="Sibirny A.A."/>
            <person name="Slot J.C."/>
            <person name="Stielow J.B."/>
            <person name="Sun H."/>
            <person name="Kurtzman C.P."/>
            <person name="Blackwell M."/>
            <person name="Grigoriev I.V."/>
            <person name="Jeffries T.W."/>
        </authorList>
    </citation>
    <scope>NUCLEOTIDE SEQUENCE [LARGE SCALE GENOMIC DNA]</scope>
    <source>
        <strain evidence="3 4">NRRL Y-11557</strain>
    </source>
</reference>
<feature type="transmembrane region" description="Helical" evidence="2">
    <location>
        <begin position="449"/>
        <end position="469"/>
    </location>
</feature>
<feature type="transmembrane region" description="Helical" evidence="2">
    <location>
        <begin position="382"/>
        <end position="402"/>
    </location>
</feature>
<dbReference type="GO" id="GO:0030234">
    <property type="term" value="F:enzyme regulator activity"/>
    <property type="evidence" value="ECO:0007669"/>
    <property type="project" value="InterPro"/>
</dbReference>
<dbReference type="GO" id="GO:0005789">
    <property type="term" value="C:endoplasmic reticulum membrane"/>
    <property type="evidence" value="ECO:0007669"/>
    <property type="project" value="InterPro"/>
</dbReference>
<dbReference type="InterPro" id="IPR031581">
    <property type="entry name" value="Csg2"/>
</dbReference>
<feature type="transmembrane region" description="Helical" evidence="2">
    <location>
        <begin position="273"/>
        <end position="290"/>
    </location>
</feature>
<keyword evidence="2" id="KW-1133">Transmembrane helix</keyword>
<dbReference type="InterPro" id="IPR026505">
    <property type="entry name" value="Solute_c_fam_35_mem_F3/F4"/>
</dbReference>
<dbReference type="Proteomes" id="UP000094385">
    <property type="component" value="Unassembled WGS sequence"/>
</dbReference>
<dbReference type="PANTHER" id="PTHR19346:SF4">
    <property type="entry name" value="SUGAR PHOSPHATE TRANSPORTER DOMAIN-CONTAINING PROTEIN"/>
    <property type="match status" value="1"/>
</dbReference>
<feature type="transmembrane region" description="Helical" evidence="2">
    <location>
        <begin position="145"/>
        <end position="168"/>
    </location>
</feature>